<gene>
    <name evidence="3" type="ORF">H1R19_11990</name>
</gene>
<dbReference type="PANTHER" id="PTHR36151:SF3">
    <property type="entry name" value="ER-BOUND OXYGENASE MPAB_MPAB'_RUBBER OXYGENASE CATALYTIC DOMAIN-CONTAINING PROTEIN"/>
    <property type="match status" value="1"/>
</dbReference>
<evidence type="ECO:0000313" key="3">
    <source>
        <dbReference type="EMBL" id="QMS99723.1"/>
    </source>
</evidence>
<dbReference type="EMBL" id="CP059491">
    <property type="protein sequence ID" value="QMS99723.1"/>
    <property type="molecule type" value="Genomic_DNA"/>
</dbReference>
<evidence type="ECO:0000259" key="2">
    <source>
        <dbReference type="Pfam" id="PF09995"/>
    </source>
</evidence>
<dbReference type="GO" id="GO:0016491">
    <property type="term" value="F:oxidoreductase activity"/>
    <property type="evidence" value="ECO:0007669"/>
    <property type="project" value="InterPro"/>
</dbReference>
<evidence type="ECO:0000313" key="4">
    <source>
        <dbReference type="Proteomes" id="UP000515663"/>
    </source>
</evidence>
<dbReference type="AlphaFoldDB" id="A0A7D7QG54"/>
<dbReference type="PANTHER" id="PTHR36151">
    <property type="entry name" value="BLR2777 PROTEIN"/>
    <property type="match status" value="1"/>
</dbReference>
<sequence length="330" mass="37584">MTAVNDDPLTTESIAGGAAHDEPLFNHRDDEIELIPPGSLTAQLTGLYTFLPINGAAFVMQVMHPVIGDVVDKFSVFRTDPVGRAIRSADSVLRWTYGGQEAIEEGKRLRRLHQPLQMRNAQGKHISALNPEAYAWVIATALPTMTTAAPLVLGREFTLDERKELLRDNRRIAKIVQVPMKGYPETLEEFDEYVDDFIENKLVRHPVALELIEQMRAAPVVPRSVPKRLRPTVRKVAATASVPFQDFNYLTTVGVMDPRVREILGLSWTDQEQQHLERIHRRLRFAYRTLPERLTYFPLAYHARRHNDAIQAMKKREQASAAYQYHSTTP</sequence>
<reference evidence="4" key="1">
    <citation type="submission" date="2020-07" db="EMBL/GenBank/DDBJ databases">
        <title>novel species isolated from the respiratory tract of Marmot.</title>
        <authorList>
            <person name="Zhang G."/>
        </authorList>
    </citation>
    <scope>NUCLEOTIDE SEQUENCE [LARGE SCALE GENOMIC DNA]</scope>
    <source>
        <strain evidence="4">686</strain>
    </source>
</reference>
<organism evidence="3 4">
    <name type="scientific">Gordonia jinghuaiqii</name>
    <dbReference type="NCBI Taxonomy" id="2758710"/>
    <lineage>
        <taxon>Bacteria</taxon>
        <taxon>Bacillati</taxon>
        <taxon>Actinomycetota</taxon>
        <taxon>Actinomycetes</taxon>
        <taxon>Mycobacteriales</taxon>
        <taxon>Gordoniaceae</taxon>
        <taxon>Gordonia</taxon>
    </lineage>
</organism>
<keyword evidence="4" id="KW-1185">Reference proteome</keyword>
<evidence type="ECO:0000256" key="1">
    <source>
        <dbReference type="SAM" id="MobiDB-lite"/>
    </source>
</evidence>
<dbReference type="RefSeq" id="WP_219849114.1">
    <property type="nucleotide sequence ID" value="NZ_CP059491.1"/>
</dbReference>
<feature type="region of interest" description="Disordered" evidence="1">
    <location>
        <begin position="1"/>
        <end position="22"/>
    </location>
</feature>
<dbReference type="KEGG" id="gji:H1R19_11990"/>
<dbReference type="Pfam" id="PF09995">
    <property type="entry name" value="MPAB_Lcp_cat"/>
    <property type="match status" value="1"/>
</dbReference>
<feature type="domain" description="ER-bound oxygenase mpaB/mpaB'/Rubber oxygenase catalytic" evidence="2">
    <location>
        <begin position="51"/>
        <end position="284"/>
    </location>
</feature>
<dbReference type="InterPro" id="IPR018713">
    <property type="entry name" value="MPAB/Lcp_cat_dom"/>
</dbReference>
<name>A0A7D7QG54_9ACTN</name>
<accession>A0A7D7QG54</accession>
<dbReference type="Proteomes" id="UP000515663">
    <property type="component" value="Chromosome"/>
</dbReference>
<protein>
    <submittedName>
        <fullName evidence="3">DUF2236 domain-containing protein</fullName>
    </submittedName>
</protein>
<proteinExistence type="predicted"/>